<evidence type="ECO:0000256" key="1">
    <source>
        <dbReference type="SAM" id="MobiDB-lite"/>
    </source>
</evidence>
<gene>
    <name evidence="2" type="ORF">HJG60_011538</name>
</gene>
<accession>A0A834E0V3</accession>
<feature type="region of interest" description="Disordered" evidence="1">
    <location>
        <begin position="57"/>
        <end position="79"/>
    </location>
</feature>
<evidence type="ECO:0000313" key="3">
    <source>
        <dbReference type="Proteomes" id="UP000664940"/>
    </source>
</evidence>
<proteinExistence type="predicted"/>
<sequence length="174" mass="18876">MLFLSSHGGERLLYEAPRRKKLGPGADGRTQTQAACLQTLSSWPLCDAASWCSWPSPHPSAPTEATQDTDEETERQTKKADDFATVTPLVSDGVWLQSLFSRKTEKYTEIAAQSGVSVGARTGCCGRTKKGHTQQVFLSHFSLCLTPNSSSCEPQGLNLGLFTSVGLQSLAYYL</sequence>
<reference evidence="2 3" key="1">
    <citation type="journal article" date="2020" name="Nature">
        <title>Six reference-quality genomes reveal evolution of bat adaptations.</title>
        <authorList>
            <person name="Jebb D."/>
            <person name="Huang Z."/>
            <person name="Pippel M."/>
            <person name="Hughes G.M."/>
            <person name="Lavrichenko K."/>
            <person name="Devanna P."/>
            <person name="Winkler S."/>
            <person name="Jermiin L.S."/>
            <person name="Skirmuntt E.C."/>
            <person name="Katzourakis A."/>
            <person name="Burkitt-Gray L."/>
            <person name="Ray D.A."/>
            <person name="Sullivan K.A.M."/>
            <person name="Roscito J.G."/>
            <person name="Kirilenko B.M."/>
            <person name="Davalos L.M."/>
            <person name="Corthals A.P."/>
            <person name="Power M.L."/>
            <person name="Jones G."/>
            <person name="Ransome R.D."/>
            <person name="Dechmann D.K.N."/>
            <person name="Locatelli A.G."/>
            <person name="Puechmaille S.J."/>
            <person name="Fedrigo O."/>
            <person name="Jarvis E.D."/>
            <person name="Hiller M."/>
            <person name="Vernes S.C."/>
            <person name="Myers E.W."/>
            <person name="Teeling E.C."/>
        </authorList>
    </citation>
    <scope>NUCLEOTIDE SEQUENCE [LARGE SCALE GENOMIC DNA]</scope>
    <source>
        <strain evidence="2">Bat1K_MPI-CBG_1</strain>
    </source>
</reference>
<name>A0A834E0V3_9CHIR</name>
<organism evidence="2 3">
    <name type="scientific">Phyllostomus discolor</name>
    <name type="common">pale spear-nosed bat</name>
    <dbReference type="NCBI Taxonomy" id="89673"/>
    <lineage>
        <taxon>Eukaryota</taxon>
        <taxon>Metazoa</taxon>
        <taxon>Chordata</taxon>
        <taxon>Craniata</taxon>
        <taxon>Vertebrata</taxon>
        <taxon>Euteleostomi</taxon>
        <taxon>Mammalia</taxon>
        <taxon>Eutheria</taxon>
        <taxon>Laurasiatheria</taxon>
        <taxon>Chiroptera</taxon>
        <taxon>Yangochiroptera</taxon>
        <taxon>Phyllostomidae</taxon>
        <taxon>Phyllostominae</taxon>
        <taxon>Phyllostomus</taxon>
    </lineage>
</organism>
<protein>
    <submittedName>
        <fullName evidence="2">Uncharacterized protein</fullName>
    </submittedName>
</protein>
<comment type="caution">
    <text evidence="2">The sequence shown here is derived from an EMBL/GenBank/DDBJ whole genome shotgun (WGS) entry which is preliminary data.</text>
</comment>
<dbReference type="EMBL" id="JABVXQ010000007">
    <property type="protein sequence ID" value="KAF6099806.1"/>
    <property type="molecule type" value="Genomic_DNA"/>
</dbReference>
<dbReference type="AlphaFoldDB" id="A0A834E0V3"/>
<dbReference type="Proteomes" id="UP000664940">
    <property type="component" value="Unassembled WGS sequence"/>
</dbReference>
<evidence type="ECO:0000313" key="2">
    <source>
        <dbReference type="EMBL" id="KAF6099806.1"/>
    </source>
</evidence>